<comment type="similarity">
    <text evidence="3">Belongs to the NMT1/THI5 family.</text>
</comment>
<evidence type="ECO:0000256" key="2">
    <source>
        <dbReference type="ARBA" id="ARBA00004948"/>
    </source>
</evidence>
<evidence type="ECO:0000256" key="7">
    <source>
        <dbReference type="ARBA" id="ARBA00022898"/>
    </source>
</evidence>
<dbReference type="PANTHER" id="PTHR31528:SF1">
    <property type="entry name" value="4-AMINO-5-HYDROXYMETHYL-2-METHYLPYRIMIDINE PHOSPHATE SYNTHASE THI11-RELATED"/>
    <property type="match status" value="1"/>
</dbReference>
<comment type="pathway">
    <text evidence="2">Cofactor biosynthesis; thiamine diphosphate biosynthesis.</text>
</comment>
<dbReference type="Proteomes" id="UP000536909">
    <property type="component" value="Unassembled WGS sequence"/>
</dbReference>
<comment type="catalytic activity">
    <reaction evidence="11">
        <text>N(6)-(pyridoxal phosphate)-L-lysyl-[4-amino-5-hydroxymethyl-2-methylpyrimidine phosphate synthase] + L-histidyl-[4-amino-5-hydroxymethyl-2-methylpyrimidine phosphate synthase] + 2 Fe(3+) + 4 H2O = L-lysyl-[4-amino-5-hydroxymethyl-2-methylpyrimidine phosphate synthase] + (2S)-2-amino-5-hydroxy-4-oxopentanoyl-[4-amino-5-hydroxymethyl-2-methylpyrimidine phosphate synthase] + 4-amino-2-methyl-5-(phosphooxymethyl)pyrimidine + 3-oxopropanoate + 2 Fe(2+) + 2 H(+)</text>
        <dbReference type="Rhea" id="RHEA:65756"/>
        <dbReference type="Rhea" id="RHEA-COMP:16892"/>
        <dbReference type="Rhea" id="RHEA-COMP:16893"/>
        <dbReference type="Rhea" id="RHEA-COMP:16894"/>
        <dbReference type="Rhea" id="RHEA-COMP:16895"/>
        <dbReference type="ChEBI" id="CHEBI:15377"/>
        <dbReference type="ChEBI" id="CHEBI:15378"/>
        <dbReference type="ChEBI" id="CHEBI:29033"/>
        <dbReference type="ChEBI" id="CHEBI:29034"/>
        <dbReference type="ChEBI" id="CHEBI:29969"/>
        <dbReference type="ChEBI" id="CHEBI:29979"/>
        <dbReference type="ChEBI" id="CHEBI:33190"/>
        <dbReference type="ChEBI" id="CHEBI:58354"/>
        <dbReference type="ChEBI" id="CHEBI:143915"/>
        <dbReference type="ChEBI" id="CHEBI:157692"/>
    </reaction>
    <physiologicalReaction direction="left-to-right" evidence="11">
        <dbReference type="Rhea" id="RHEA:65757"/>
    </physiologicalReaction>
</comment>
<gene>
    <name evidence="14" type="ORF">HNQ10_002573</name>
</gene>
<evidence type="ECO:0000256" key="3">
    <source>
        <dbReference type="ARBA" id="ARBA00009406"/>
    </source>
</evidence>
<evidence type="ECO:0000256" key="10">
    <source>
        <dbReference type="ARBA" id="ARBA00033171"/>
    </source>
</evidence>
<keyword evidence="6" id="KW-0479">Metal-binding</keyword>
<dbReference type="RefSeq" id="WP_146719883.1">
    <property type="nucleotide sequence ID" value="NZ_BSUI01000005.1"/>
</dbReference>
<name>A0ABR6MVM0_9DEIO</name>
<evidence type="ECO:0000313" key="14">
    <source>
        <dbReference type="EMBL" id="MBB5295734.1"/>
    </source>
</evidence>
<evidence type="ECO:0000256" key="12">
    <source>
        <dbReference type="SAM" id="SignalP"/>
    </source>
</evidence>
<accession>A0ABR6MVM0</accession>
<comment type="function">
    <text evidence="1">Responsible for the formation of the pyrimidine heterocycle in the thiamine biosynthesis pathway. Catalyzes the formation of hydroxymethylpyrimidine phosphate (HMP-P) from histidine and pyridoxal phosphate (PLP). The protein uses PLP and the active site histidine to form HMP-P, generating an inactive enzyme. The enzyme can only undergo a single turnover, which suggests it is a suicide enzyme.</text>
</comment>
<reference evidence="14 15" key="1">
    <citation type="submission" date="2020-08" db="EMBL/GenBank/DDBJ databases">
        <title>Genomic Encyclopedia of Type Strains, Phase IV (KMG-IV): sequencing the most valuable type-strain genomes for metagenomic binning, comparative biology and taxonomic classification.</title>
        <authorList>
            <person name="Goeker M."/>
        </authorList>
    </citation>
    <scope>NUCLEOTIDE SEQUENCE [LARGE SCALE GENOMIC DNA]</scope>
    <source>
        <strain evidence="14 15">DSM 105434</strain>
    </source>
</reference>
<feature type="chain" id="PRO_5047484220" description="Thiamine pyrimidine synthase" evidence="12">
    <location>
        <begin position="18"/>
        <end position="326"/>
    </location>
</feature>
<dbReference type="Gene3D" id="3.40.190.10">
    <property type="entry name" value="Periplasmic binding protein-like II"/>
    <property type="match status" value="2"/>
</dbReference>
<evidence type="ECO:0000256" key="6">
    <source>
        <dbReference type="ARBA" id="ARBA00022723"/>
    </source>
</evidence>
<evidence type="ECO:0000256" key="4">
    <source>
        <dbReference type="ARBA" id="ARBA00011738"/>
    </source>
</evidence>
<evidence type="ECO:0000256" key="11">
    <source>
        <dbReference type="ARBA" id="ARBA00048179"/>
    </source>
</evidence>
<dbReference type="InterPro" id="IPR027939">
    <property type="entry name" value="NMT1/THI5"/>
</dbReference>
<evidence type="ECO:0000256" key="8">
    <source>
        <dbReference type="ARBA" id="ARBA00022977"/>
    </source>
</evidence>
<keyword evidence="12" id="KW-0732">Signal</keyword>
<keyword evidence="7" id="KW-0663">Pyridoxal phosphate</keyword>
<evidence type="ECO:0000259" key="13">
    <source>
        <dbReference type="Pfam" id="PF09084"/>
    </source>
</evidence>
<protein>
    <recommendedName>
        <fullName evidence="10">Thiamine pyrimidine synthase</fullName>
    </recommendedName>
</protein>
<proteinExistence type="inferred from homology"/>
<dbReference type="InterPro" id="IPR015168">
    <property type="entry name" value="SsuA/THI5"/>
</dbReference>
<feature type="domain" description="SsuA/THI5-like" evidence="13">
    <location>
        <begin position="31"/>
        <end position="242"/>
    </location>
</feature>
<comment type="subunit">
    <text evidence="4">Homodimer.</text>
</comment>
<feature type="signal peptide" evidence="12">
    <location>
        <begin position="1"/>
        <end position="17"/>
    </location>
</feature>
<evidence type="ECO:0000256" key="1">
    <source>
        <dbReference type="ARBA" id="ARBA00003469"/>
    </source>
</evidence>
<dbReference type="SUPFAM" id="SSF53850">
    <property type="entry name" value="Periplasmic binding protein-like II"/>
    <property type="match status" value="1"/>
</dbReference>
<dbReference type="PANTHER" id="PTHR31528">
    <property type="entry name" value="4-AMINO-5-HYDROXYMETHYL-2-METHYLPYRIMIDINE PHOSPHATE SYNTHASE THI11-RELATED"/>
    <property type="match status" value="1"/>
</dbReference>
<comment type="caution">
    <text evidence="14">The sequence shown here is derived from an EMBL/GenBank/DDBJ whole genome shotgun (WGS) entry which is preliminary data.</text>
</comment>
<keyword evidence="15" id="KW-1185">Reference proteome</keyword>
<evidence type="ECO:0000256" key="5">
    <source>
        <dbReference type="ARBA" id="ARBA00022679"/>
    </source>
</evidence>
<dbReference type="Pfam" id="PF09084">
    <property type="entry name" value="NMT1"/>
    <property type="match status" value="1"/>
</dbReference>
<keyword evidence="9" id="KW-0408">Iron</keyword>
<dbReference type="EMBL" id="JACHFV010000008">
    <property type="protein sequence ID" value="MBB5295734.1"/>
    <property type="molecule type" value="Genomic_DNA"/>
</dbReference>
<organism evidence="14 15">
    <name type="scientific">Deinococcus metallilatus</name>
    <dbReference type="NCBI Taxonomy" id="1211322"/>
    <lineage>
        <taxon>Bacteria</taxon>
        <taxon>Thermotogati</taxon>
        <taxon>Deinococcota</taxon>
        <taxon>Deinococci</taxon>
        <taxon>Deinococcales</taxon>
        <taxon>Deinococcaceae</taxon>
        <taxon>Deinococcus</taxon>
    </lineage>
</organism>
<evidence type="ECO:0000256" key="9">
    <source>
        <dbReference type="ARBA" id="ARBA00023004"/>
    </source>
</evidence>
<keyword evidence="5" id="KW-0808">Transferase</keyword>
<evidence type="ECO:0000313" key="15">
    <source>
        <dbReference type="Proteomes" id="UP000536909"/>
    </source>
</evidence>
<sequence length="326" mass="35321">MKRLFILTALSLGSVRAAPQPVTLALDWVPNVNHVGVYVALAKGWYEQAGVNLRVLPYGSTSPDILVAAGRADVGVSSAEGVTSAAASGQPVVSIAAIYTTNTAAFAVLTKSGIRRPRDLDGKVYAAFGAPYETPIIKRLITADGGRGNFRSPVLNTFGLDALLAGKADFMWIFEGVEGVEARRKGLALRSFPLTKYGVPDSYTPVFTANRNRLGPDRVKLQGFLRATARGYEFARRHPAEAADLMLRAAPKNTFPDPGVLREGVRYFVDRGAYARPGHPWGEQTLKMWTDYPRFLVQSGAVRQPSGQPVRGLNYAALFTNTLLPR</sequence>
<keyword evidence="8" id="KW-0784">Thiamine biosynthesis</keyword>